<keyword evidence="2" id="KW-1185">Reference proteome</keyword>
<dbReference type="OrthoDB" id="9824495at2"/>
<evidence type="ECO:0000313" key="1">
    <source>
        <dbReference type="EMBL" id="KPL85893.1"/>
    </source>
</evidence>
<dbReference type="RefSeq" id="WP_054534951.1">
    <property type="nucleotide sequence ID" value="NZ_LGKP01000022.1"/>
</dbReference>
<dbReference type="PROSITE" id="PS51257">
    <property type="entry name" value="PROKAR_LIPOPROTEIN"/>
    <property type="match status" value="1"/>
</dbReference>
<dbReference type="AlphaFoldDB" id="A0A0P6XSK0"/>
<organism evidence="1 2">
    <name type="scientific">Herpetosiphon geysericola</name>
    <dbReference type="NCBI Taxonomy" id="70996"/>
    <lineage>
        <taxon>Bacteria</taxon>
        <taxon>Bacillati</taxon>
        <taxon>Chloroflexota</taxon>
        <taxon>Chloroflexia</taxon>
        <taxon>Herpetosiphonales</taxon>
        <taxon>Herpetosiphonaceae</taxon>
        <taxon>Herpetosiphon</taxon>
    </lineage>
</organism>
<name>A0A0P6XSK0_9CHLR</name>
<proteinExistence type="predicted"/>
<gene>
    <name evidence="1" type="ORF">SE18_13315</name>
</gene>
<accession>A0A0P6XSK0</accession>
<protein>
    <submittedName>
        <fullName evidence="1">Uncharacterized protein</fullName>
    </submittedName>
</protein>
<dbReference type="Proteomes" id="UP000050277">
    <property type="component" value="Unassembled WGS sequence"/>
</dbReference>
<comment type="caution">
    <text evidence="1">The sequence shown here is derived from an EMBL/GenBank/DDBJ whole genome shotgun (WGS) entry which is preliminary data.</text>
</comment>
<dbReference type="EMBL" id="LGKP01000022">
    <property type="protein sequence ID" value="KPL85893.1"/>
    <property type="molecule type" value="Genomic_DNA"/>
</dbReference>
<evidence type="ECO:0000313" key="2">
    <source>
        <dbReference type="Proteomes" id="UP000050277"/>
    </source>
</evidence>
<sequence>MQRILVIFGCWLLLSACGSSQPTEVLANATHQTAQQAPESVVQLLGELSITQRYAEIEPLYMPKARTGFTINNQQSFAAGYGGPFRVHGPIYSMTHEAPRYIQADYAAIEVHYFFDLSNTVSQTSQLLLQKIDGLWYICQRIERDQPIPGRCE</sequence>
<reference evidence="1 2" key="1">
    <citation type="submission" date="2015-07" db="EMBL/GenBank/DDBJ databases">
        <title>Whole genome sequence of Herpetosiphon geysericola DSM 7119.</title>
        <authorList>
            <person name="Hemp J."/>
            <person name="Ward L.M."/>
            <person name="Pace L.A."/>
            <person name="Fischer W.W."/>
        </authorList>
    </citation>
    <scope>NUCLEOTIDE SEQUENCE [LARGE SCALE GENOMIC DNA]</scope>
    <source>
        <strain evidence="1 2">DSM 7119</strain>
    </source>
</reference>